<organism evidence="1 2">
    <name type="scientific">Archangium gephyra</name>
    <dbReference type="NCBI Taxonomy" id="48"/>
    <lineage>
        <taxon>Bacteria</taxon>
        <taxon>Pseudomonadati</taxon>
        <taxon>Myxococcota</taxon>
        <taxon>Myxococcia</taxon>
        <taxon>Myxococcales</taxon>
        <taxon>Cystobacterineae</taxon>
        <taxon>Archangiaceae</taxon>
        <taxon>Archangium</taxon>
    </lineage>
</organism>
<evidence type="ECO:0000313" key="1">
    <source>
        <dbReference type="EMBL" id="PZR11046.1"/>
    </source>
</evidence>
<dbReference type="EMBL" id="QFQP01000015">
    <property type="protein sequence ID" value="PZR11046.1"/>
    <property type="molecule type" value="Genomic_DNA"/>
</dbReference>
<dbReference type="AlphaFoldDB" id="A0A2W5TF16"/>
<gene>
    <name evidence="1" type="ORF">DI536_18060</name>
</gene>
<reference evidence="1 2" key="1">
    <citation type="submission" date="2017-08" db="EMBL/GenBank/DDBJ databases">
        <title>Infants hospitalized years apart are colonized by the same room-sourced microbial strains.</title>
        <authorList>
            <person name="Brooks B."/>
            <person name="Olm M.R."/>
            <person name="Firek B.A."/>
            <person name="Baker R."/>
            <person name="Thomas B.C."/>
            <person name="Morowitz M.J."/>
            <person name="Banfield J.F."/>
        </authorList>
    </citation>
    <scope>NUCLEOTIDE SEQUENCE [LARGE SCALE GENOMIC DNA]</scope>
    <source>
        <strain evidence="1">S2_003_000_R2_14</strain>
    </source>
</reference>
<accession>A0A2W5TF16</accession>
<dbReference type="Proteomes" id="UP000249061">
    <property type="component" value="Unassembled WGS sequence"/>
</dbReference>
<name>A0A2W5TF16_9BACT</name>
<protein>
    <recommendedName>
        <fullName evidence="3">DUF3806 domain-containing protein</fullName>
    </recommendedName>
</protein>
<evidence type="ECO:0000313" key="2">
    <source>
        <dbReference type="Proteomes" id="UP000249061"/>
    </source>
</evidence>
<proteinExistence type="predicted"/>
<comment type="caution">
    <text evidence="1">The sequence shown here is derived from an EMBL/GenBank/DDBJ whole genome shotgun (WGS) entry which is preliminary data.</text>
</comment>
<sequence>MPRIAIGDLTIDVDVPGHFRCEYTTNGSLLAEAGDDAFEIGVIRVTGNSGVDLVRDRAAQKHAEVHEKHNGVAVFFEAPDTWFAGFEEHMLIATVHRGASNEILPVLESVGAAHDPFPPRDERVTVPLRPSHRAFFTQRRTSMKENFGWSPNQHDAISRLDTVWRWLIEEPPPDEHVLHTFLSGIAVAFGDLLCQRGFSWGLGNDQHGITVGVVALQGTANVWVVPDEFLGKRWEHREVDFFGYAVEAIASQVEKLRTDGKYALS</sequence>
<evidence type="ECO:0008006" key="3">
    <source>
        <dbReference type="Google" id="ProtNLM"/>
    </source>
</evidence>